<feature type="domain" description="RecBCD enzyme subunit RecD N-terminal" evidence="13">
    <location>
        <begin position="15"/>
        <end position="113"/>
    </location>
</feature>
<keyword evidence="15" id="KW-1185">Reference proteome</keyword>
<dbReference type="GO" id="GO:0017116">
    <property type="term" value="F:single-stranded DNA helicase activity"/>
    <property type="evidence" value="ECO:0007669"/>
    <property type="project" value="TreeGrafter"/>
</dbReference>
<dbReference type="AlphaFoldDB" id="A0A9E8HLA3"/>
<dbReference type="PANTHER" id="PTHR43788">
    <property type="entry name" value="DNA2/NAM7 HELICASE FAMILY MEMBER"/>
    <property type="match status" value="1"/>
</dbReference>
<dbReference type="SUPFAM" id="SSF52540">
    <property type="entry name" value="P-loop containing nucleoside triphosphate hydrolases"/>
    <property type="match status" value="2"/>
</dbReference>
<dbReference type="Pfam" id="PF13538">
    <property type="entry name" value="UvrD_C_2"/>
    <property type="match status" value="1"/>
</dbReference>
<evidence type="ECO:0000256" key="8">
    <source>
        <dbReference type="ARBA" id="ARBA00023125"/>
    </source>
</evidence>
<dbReference type="GO" id="GO:0043139">
    <property type="term" value="F:5'-3' DNA helicase activity"/>
    <property type="evidence" value="ECO:0007669"/>
    <property type="project" value="UniProtKB-UniRule"/>
</dbReference>
<keyword evidence="10 11" id="KW-0413">Isomerase</keyword>
<accession>A0A9E8HLA3</accession>
<dbReference type="InterPro" id="IPR049550">
    <property type="entry name" value="RecD_N"/>
</dbReference>
<evidence type="ECO:0000256" key="7">
    <source>
        <dbReference type="ARBA" id="ARBA00022840"/>
    </source>
</evidence>
<evidence type="ECO:0000256" key="1">
    <source>
        <dbReference type="ARBA" id="ARBA00022722"/>
    </source>
</evidence>
<dbReference type="KEGG" id="asem:NNL22_07400"/>
<evidence type="ECO:0000313" key="15">
    <source>
        <dbReference type="Proteomes" id="UP001164472"/>
    </source>
</evidence>
<feature type="binding site" evidence="11">
    <location>
        <begin position="181"/>
        <end position="188"/>
    </location>
    <ligand>
        <name>ATP</name>
        <dbReference type="ChEBI" id="CHEBI:30616"/>
    </ligand>
</feature>
<dbReference type="InterPro" id="IPR050534">
    <property type="entry name" value="Coronavir_polyprotein_1ab"/>
</dbReference>
<keyword evidence="9 11" id="KW-0234">DNA repair</keyword>
<organism evidence="14 15">
    <name type="scientific">Alkalimarinus sediminis</name>
    <dbReference type="NCBI Taxonomy" id="1632866"/>
    <lineage>
        <taxon>Bacteria</taxon>
        <taxon>Pseudomonadati</taxon>
        <taxon>Pseudomonadota</taxon>
        <taxon>Gammaproteobacteria</taxon>
        <taxon>Alteromonadales</taxon>
        <taxon>Alteromonadaceae</taxon>
        <taxon>Alkalimarinus</taxon>
    </lineage>
</organism>
<keyword evidence="2 11" id="KW-0547">Nucleotide-binding</keyword>
<dbReference type="GO" id="GO:0009338">
    <property type="term" value="C:exodeoxyribonuclease V complex"/>
    <property type="evidence" value="ECO:0007669"/>
    <property type="project" value="InterPro"/>
</dbReference>
<gene>
    <name evidence="11 14" type="primary">recD</name>
    <name evidence="14" type="ORF">NNL22_07400</name>
</gene>
<name>A0A9E8HLA3_9ALTE</name>
<dbReference type="RefSeq" id="WP_251811852.1">
    <property type="nucleotide sequence ID" value="NZ_CP101527.1"/>
</dbReference>
<keyword evidence="6 11" id="KW-0269">Exonuclease</keyword>
<dbReference type="Pfam" id="PF21185">
    <property type="entry name" value="RecD_N"/>
    <property type="match status" value="1"/>
</dbReference>
<keyword evidence="3 11" id="KW-0227">DNA damage</keyword>
<dbReference type="Gene3D" id="3.40.50.300">
    <property type="entry name" value="P-loop containing nucleotide triphosphate hydrolases"/>
    <property type="match status" value="3"/>
</dbReference>
<dbReference type="NCBIfam" id="TIGR01447">
    <property type="entry name" value="recD"/>
    <property type="match status" value="1"/>
</dbReference>
<comment type="catalytic activity">
    <reaction evidence="11">
        <text>ATP + H2O = ADP + phosphate + H(+)</text>
        <dbReference type="Rhea" id="RHEA:13065"/>
        <dbReference type="ChEBI" id="CHEBI:15377"/>
        <dbReference type="ChEBI" id="CHEBI:15378"/>
        <dbReference type="ChEBI" id="CHEBI:30616"/>
        <dbReference type="ChEBI" id="CHEBI:43474"/>
        <dbReference type="ChEBI" id="CHEBI:456216"/>
        <dbReference type="EC" id="5.6.2.3"/>
    </reaction>
</comment>
<keyword evidence="7 11" id="KW-0067">ATP-binding</keyword>
<dbReference type="InterPro" id="IPR027785">
    <property type="entry name" value="UvrD-like_helicase_C"/>
</dbReference>
<comment type="miscellaneous">
    <text evidence="11">In the RecBCD complex, RecB has a slow 3'-5' helicase, an exonuclease activity and loads RecA onto ssDNA, RecD has a fast 5'-3' helicase activity, while RecC stimulates the ATPase and processivity of the RecB helicase and contributes to recognition of the Chi site.</text>
</comment>
<dbReference type="Proteomes" id="UP001164472">
    <property type="component" value="Chromosome"/>
</dbReference>
<dbReference type="GO" id="GO:0003677">
    <property type="term" value="F:DNA binding"/>
    <property type="evidence" value="ECO:0007669"/>
    <property type="project" value="UniProtKB-UniRule"/>
</dbReference>
<dbReference type="EC" id="5.6.2.3" evidence="11"/>
<evidence type="ECO:0000256" key="10">
    <source>
        <dbReference type="ARBA" id="ARBA00023235"/>
    </source>
</evidence>
<evidence type="ECO:0000256" key="2">
    <source>
        <dbReference type="ARBA" id="ARBA00022741"/>
    </source>
</evidence>
<dbReference type="Pfam" id="PF13245">
    <property type="entry name" value="AAA_19"/>
    <property type="match status" value="1"/>
</dbReference>
<dbReference type="InterPro" id="IPR027417">
    <property type="entry name" value="P-loop_NTPase"/>
</dbReference>
<dbReference type="GO" id="GO:0005524">
    <property type="term" value="F:ATP binding"/>
    <property type="evidence" value="ECO:0007669"/>
    <property type="project" value="UniProtKB-UniRule"/>
</dbReference>
<keyword evidence="8 11" id="KW-0238">DNA-binding</keyword>
<dbReference type="HAMAP" id="MF_01487">
    <property type="entry name" value="RecD"/>
    <property type="match status" value="1"/>
</dbReference>
<comment type="subunit">
    <text evidence="11">Heterotrimer of RecB, RecC and RecD. All subunits contribute to DNA-binding.</text>
</comment>
<evidence type="ECO:0000256" key="4">
    <source>
        <dbReference type="ARBA" id="ARBA00022801"/>
    </source>
</evidence>
<keyword evidence="1 11" id="KW-0540">Nuclease</keyword>
<keyword evidence="5 11" id="KW-0347">Helicase</keyword>
<dbReference type="CDD" id="cd17933">
    <property type="entry name" value="DEXSc_RecD-like"/>
    <property type="match status" value="1"/>
</dbReference>
<protein>
    <recommendedName>
        <fullName evidence="11">RecBCD enzyme subunit RecD</fullName>
        <ecNumber evidence="11">5.6.2.3</ecNumber>
    </recommendedName>
    <alternativeName>
        <fullName evidence="11">DNA 5'-3' helicase subunit RecD</fullName>
    </alternativeName>
    <alternativeName>
        <fullName evidence="11">Exonuclease V subunit RecD</fullName>
        <shortName evidence="11">ExoV subunit RecD</shortName>
    </alternativeName>
    <alternativeName>
        <fullName evidence="11">Helicase/nuclease RecBCD subunit RecD</fullName>
    </alternativeName>
</protein>
<evidence type="ECO:0000259" key="12">
    <source>
        <dbReference type="Pfam" id="PF13538"/>
    </source>
</evidence>
<evidence type="ECO:0000256" key="5">
    <source>
        <dbReference type="ARBA" id="ARBA00022806"/>
    </source>
</evidence>
<evidence type="ECO:0000256" key="9">
    <source>
        <dbReference type="ARBA" id="ARBA00023204"/>
    </source>
</evidence>
<comment type="similarity">
    <text evidence="11">Belongs to the RecD family.</text>
</comment>
<evidence type="ECO:0000256" key="11">
    <source>
        <dbReference type="HAMAP-Rule" id="MF_01487"/>
    </source>
</evidence>
<dbReference type="CDD" id="cd18809">
    <property type="entry name" value="SF1_C_RecD"/>
    <property type="match status" value="1"/>
</dbReference>
<dbReference type="GO" id="GO:0000724">
    <property type="term" value="P:double-strand break repair via homologous recombination"/>
    <property type="evidence" value="ECO:0007669"/>
    <property type="project" value="UniProtKB-UniRule"/>
</dbReference>
<keyword evidence="4 11" id="KW-0378">Hydrolase</keyword>
<dbReference type="InterPro" id="IPR006344">
    <property type="entry name" value="RecD"/>
</dbReference>
<dbReference type="EMBL" id="CP101527">
    <property type="protein sequence ID" value="UZW76405.1"/>
    <property type="molecule type" value="Genomic_DNA"/>
</dbReference>
<dbReference type="InterPro" id="IPR041851">
    <property type="entry name" value="RecD_N_sf"/>
</dbReference>
<dbReference type="Gene3D" id="1.10.10.1020">
    <property type="entry name" value="RecBCD complex, subunit RecD, N-terminal domain"/>
    <property type="match status" value="1"/>
</dbReference>
<evidence type="ECO:0000256" key="3">
    <source>
        <dbReference type="ARBA" id="ARBA00022763"/>
    </source>
</evidence>
<evidence type="ECO:0000313" key="14">
    <source>
        <dbReference type="EMBL" id="UZW76405.1"/>
    </source>
</evidence>
<dbReference type="GO" id="GO:0008854">
    <property type="term" value="F:exodeoxyribonuclease V activity"/>
    <property type="evidence" value="ECO:0007669"/>
    <property type="project" value="InterPro"/>
</dbReference>
<dbReference type="PANTHER" id="PTHR43788:SF6">
    <property type="entry name" value="DNA HELICASE B"/>
    <property type="match status" value="1"/>
</dbReference>
<reference evidence="14" key="1">
    <citation type="submission" date="2022-07" db="EMBL/GenBank/DDBJ databases">
        <title>Alkalimarinus sp. nov., isolated from gut of a Alitta virens.</title>
        <authorList>
            <person name="Yang A.I."/>
            <person name="Shin N.-R."/>
        </authorList>
    </citation>
    <scope>NUCLEOTIDE SEQUENCE</scope>
    <source>
        <strain evidence="14">FA028</strain>
    </source>
</reference>
<proteinExistence type="inferred from homology"/>
<feature type="domain" description="UvrD-like helicase C-terminal" evidence="12">
    <location>
        <begin position="533"/>
        <end position="578"/>
    </location>
</feature>
<evidence type="ECO:0000256" key="6">
    <source>
        <dbReference type="ARBA" id="ARBA00022839"/>
    </source>
</evidence>
<evidence type="ECO:0000259" key="13">
    <source>
        <dbReference type="Pfam" id="PF21185"/>
    </source>
</evidence>
<sequence length="617" mass="69372">MHNRYVEFAATYSGVREVDFFLAKSLASVLDRQNDELFFFSVVACSQALREGHSCLQLTEWAETTQWEKIEQESERSGGYQFPSFSDWDQHLTALSVTPAAGHPIVYEAGRLYLRRYWQFEDEVAQAIRKFSHEVPFDQSRALQALTMLFGDQSASDRSEIDWQKTSVANALGKQFSIITGGPGTGKTTTVTKLLVALCEVFDEPFNIKMVAPTGKAAQRLTESISNAKSALQADYQISEKVLDSVPDEAMTIHRLLGVIPRHHQFRFNESNLLTLDILLVDEASMVDLPLMARLFRALPEHARVILLGDSNQLPSVAAGSVLADIAPDPHPGYSASNANLLNALTGYGLPLSNETPVDHLTKLVKSYRFKDDGGIGQLAKTIINGDVKASWNLLKDEAQEVHLSEHGDFNRWLHQLVESHYLSINRCGDVQQALEAFSAFRILAATRSGDHGVEVINSEIDRMIKRHLGVAINTMFYHGCPIMITENSYESGLFNGDIGIIWRHEDRLQAAFPGSDGQIRWLNLSRLPSFELVYAMTIHKTQGSEFTRIAIVLPEYHSRILSRELIYTGVTRAKRQLEVYCTKQVWGKSLAKRVSRNSGLFDKLYREKPQIDLFDF</sequence>
<comment type="function">
    <text evidence="11">A helicase/nuclease that prepares dsDNA breaks (DSB) for recombinational DNA repair. Binds to DSBs and unwinds DNA via a highly rapid and processive ATP-dependent bidirectional helicase activity. Unwinds dsDNA until it encounters a Chi (crossover hotspot instigator) sequence from the 3' direction. Cuts ssDNA a few nucleotides 3' to the Chi site. The properties and activities of the enzyme are changed at Chi. The Chi-altered holoenzyme produces a long 3'-ssDNA overhang and facilitates RecA-binding to the ssDNA for homologous DNA recombination and repair. Holoenzyme degrades any linearized DNA that is unable to undergo homologous recombination. In the holoenzyme this subunit has ssDNA-dependent ATPase and 5'-3' helicase activity. When added to pre-assembled RecBC greatly stimulates nuclease activity and augments holoenzyme processivity. Negatively regulates the RecA-loading ability of RecBCD.</text>
</comment>